<dbReference type="Proteomes" id="UP001304300">
    <property type="component" value="Chromosome"/>
</dbReference>
<sequence length="258" mass="26340">MKTIVLLAATQLAVGAVFALTASDNASNYGGGWTNGSNQGTGFGTWSLNSDGGTSGFAGNFLGDSTAGAGDINTAGNSFGLFANQDAGAFSTATRSFSSALTTNDQFTAQIALNFDNGNKGFNLRTGTDNILGFNVGSGGSINTAFTDNPITAQYDYGGNDAVIDISILVTSASSVQYTVSRTSSAGLQGILFNGSITGIAGSIDNFEFYNSGTDNGDPQNNLYFNSIAVNPVPEPSFYAALGGIVALGIALLRRQRS</sequence>
<feature type="signal peptide" evidence="1">
    <location>
        <begin position="1"/>
        <end position="19"/>
    </location>
</feature>
<dbReference type="RefSeq" id="WP_317833825.1">
    <property type="nucleotide sequence ID" value="NZ_CP136920.1"/>
</dbReference>
<evidence type="ECO:0000256" key="1">
    <source>
        <dbReference type="SAM" id="SignalP"/>
    </source>
</evidence>
<evidence type="ECO:0008006" key="4">
    <source>
        <dbReference type="Google" id="ProtNLM"/>
    </source>
</evidence>
<keyword evidence="3" id="KW-1185">Reference proteome</keyword>
<protein>
    <recommendedName>
        <fullName evidence="4">PEP-CTERM protein-sorting domain-containing protein</fullName>
    </recommendedName>
</protein>
<dbReference type="AlphaFoldDB" id="A0AAQ3QVX6"/>
<organism evidence="2 3">
    <name type="scientific">Rubellicoccus peritrichatus</name>
    <dbReference type="NCBI Taxonomy" id="3080537"/>
    <lineage>
        <taxon>Bacteria</taxon>
        <taxon>Pseudomonadati</taxon>
        <taxon>Verrucomicrobiota</taxon>
        <taxon>Opitutia</taxon>
        <taxon>Puniceicoccales</taxon>
        <taxon>Cerasicoccaceae</taxon>
        <taxon>Rubellicoccus</taxon>
    </lineage>
</organism>
<dbReference type="EMBL" id="CP136920">
    <property type="protein sequence ID" value="WOO41355.1"/>
    <property type="molecule type" value="Genomic_DNA"/>
</dbReference>
<feature type="chain" id="PRO_5042993172" description="PEP-CTERM protein-sorting domain-containing protein" evidence="1">
    <location>
        <begin position="20"/>
        <end position="258"/>
    </location>
</feature>
<evidence type="ECO:0000313" key="3">
    <source>
        <dbReference type="Proteomes" id="UP001304300"/>
    </source>
</evidence>
<keyword evidence="1" id="KW-0732">Signal</keyword>
<evidence type="ECO:0000313" key="2">
    <source>
        <dbReference type="EMBL" id="WOO41355.1"/>
    </source>
</evidence>
<proteinExistence type="predicted"/>
<name>A0AAQ3QVX6_9BACT</name>
<gene>
    <name evidence="2" type="ORF">RZN69_22275</name>
</gene>
<accession>A0AAQ3QVX6</accession>
<reference evidence="2 3" key="1">
    <citation type="submission" date="2023-10" db="EMBL/GenBank/DDBJ databases">
        <title>Rubellicoccus peritrichatus gen. nov., sp. nov., isolated from an algae of coral reef tank.</title>
        <authorList>
            <person name="Luo J."/>
        </authorList>
    </citation>
    <scope>NUCLEOTIDE SEQUENCE [LARGE SCALE GENOMIC DNA]</scope>
    <source>
        <strain evidence="2 3">CR14</strain>
    </source>
</reference>